<keyword evidence="1" id="KW-1133">Transmembrane helix</keyword>
<dbReference type="Proteomes" id="UP000184731">
    <property type="component" value="Chromosome"/>
</dbReference>
<keyword evidence="1" id="KW-0812">Transmembrane</keyword>
<dbReference type="STRING" id="1915309.AXG55_13105"/>
<name>A0A1L4D3J6_9BACT</name>
<dbReference type="KEGG" id="saqi:AXG55_13105"/>
<gene>
    <name evidence="2" type="ORF">AXG55_13105</name>
</gene>
<dbReference type="EMBL" id="CP017834">
    <property type="protein sequence ID" value="APJ04784.1"/>
    <property type="molecule type" value="Genomic_DNA"/>
</dbReference>
<dbReference type="AlphaFoldDB" id="A0A1L4D3J6"/>
<evidence type="ECO:0000313" key="3">
    <source>
        <dbReference type="Proteomes" id="UP000184731"/>
    </source>
</evidence>
<evidence type="ECO:0000256" key="1">
    <source>
        <dbReference type="SAM" id="Phobius"/>
    </source>
</evidence>
<reference evidence="2 3" key="1">
    <citation type="submission" date="2016-10" db="EMBL/GenBank/DDBJ databases">
        <title>Silvanigrella aquatica sp. nov., isolated from a freshwater lake located in the Black Forest, Germany, description of Silvanigrellaceae fam. nov., Silvanigrellales ord. nov., reclassification of the order Bdellovibrionales in the class Oligoflexia, reclassification of the families Bacteriovoracaceae and Halobacteriovoraceae in the new order Bacteriovoracales ord. nov., and reclassification of the family Pseudobacteriovoracaceae in the order Oligoflexiales.</title>
        <authorList>
            <person name="Hahn M.W."/>
            <person name="Schmidt J."/>
            <person name="Koll U."/>
            <person name="Rohde M."/>
            <person name="Verbag S."/>
            <person name="Pitt A."/>
            <person name="Nakai R."/>
            <person name="Naganuma T."/>
            <person name="Lang E."/>
        </authorList>
    </citation>
    <scope>NUCLEOTIDE SEQUENCE [LARGE SCALE GENOMIC DNA]</scope>
    <source>
        <strain evidence="2 3">MWH-Nonnen-W8red</strain>
    </source>
</reference>
<sequence length="200" mass="22386">MTLNFYSFNYIIMIFVIFFFQNVEAVESLEDYSVAAPYFKKNSNNNLYVINNRNSNFYISPRIGVDAITKKSGGYFLSMGAEAVWIPLTAYDGIFTTEVGAKFISSVDKVSQSSINKVRSFYGFLGVGTSVKKNIVTGIRLLIGNEWIELESSDSSAQNQLGMGGEVKIGYEWENKYSLFASYGLTQNIQMTGINFAIML</sequence>
<organism evidence="2 3">
    <name type="scientific">Silvanigrella aquatica</name>
    <dbReference type="NCBI Taxonomy" id="1915309"/>
    <lineage>
        <taxon>Bacteria</taxon>
        <taxon>Pseudomonadati</taxon>
        <taxon>Bdellovibrionota</taxon>
        <taxon>Oligoflexia</taxon>
        <taxon>Silvanigrellales</taxon>
        <taxon>Silvanigrellaceae</taxon>
        <taxon>Silvanigrella</taxon>
    </lineage>
</organism>
<protein>
    <submittedName>
        <fullName evidence="2">Uncharacterized protein</fullName>
    </submittedName>
</protein>
<evidence type="ECO:0000313" key="2">
    <source>
        <dbReference type="EMBL" id="APJ04784.1"/>
    </source>
</evidence>
<proteinExistence type="predicted"/>
<keyword evidence="3" id="KW-1185">Reference proteome</keyword>
<keyword evidence="1" id="KW-0472">Membrane</keyword>
<accession>A0A1L4D3J6</accession>
<dbReference type="RefSeq" id="WP_148698541.1">
    <property type="nucleotide sequence ID" value="NZ_CP017834.1"/>
</dbReference>
<feature type="transmembrane region" description="Helical" evidence="1">
    <location>
        <begin position="6"/>
        <end position="23"/>
    </location>
</feature>